<feature type="region of interest" description="Disordered" evidence="1">
    <location>
        <begin position="129"/>
        <end position="154"/>
    </location>
</feature>
<dbReference type="InterPro" id="IPR019734">
    <property type="entry name" value="TPR_rpt"/>
</dbReference>
<feature type="compositionally biased region" description="Polar residues" evidence="1">
    <location>
        <begin position="224"/>
        <end position="234"/>
    </location>
</feature>
<feature type="compositionally biased region" description="Low complexity" evidence="1">
    <location>
        <begin position="298"/>
        <end position="309"/>
    </location>
</feature>
<dbReference type="Pfam" id="PF13181">
    <property type="entry name" value="TPR_8"/>
    <property type="match status" value="1"/>
</dbReference>
<keyword evidence="3" id="KW-1185">Reference proteome</keyword>
<evidence type="ECO:0000256" key="1">
    <source>
        <dbReference type="SAM" id="MobiDB-lite"/>
    </source>
</evidence>
<accession>A0AAN9R8X9</accession>
<dbReference type="Gene3D" id="1.25.40.10">
    <property type="entry name" value="Tetratricopeptide repeat domain"/>
    <property type="match status" value="1"/>
</dbReference>
<dbReference type="SMART" id="SM00028">
    <property type="entry name" value="TPR"/>
    <property type="match status" value="3"/>
</dbReference>
<feature type="compositionally biased region" description="Polar residues" evidence="1">
    <location>
        <begin position="274"/>
        <end position="286"/>
    </location>
</feature>
<feature type="region of interest" description="Disordered" evidence="1">
    <location>
        <begin position="186"/>
        <end position="245"/>
    </location>
</feature>
<dbReference type="PANTHER" id="PTHR47697">
    <property type="entry name" value="OS03G0340700 PROTEIN"/>
    <property type="match status" value="1"/>
</dbReference>
<name>A0AAN9R8X9_CANGL</name>
<feature type="region of interest" description="Disordered" evidence="1">
    <location>
        <begin position="271"/>
        <end position="360"/>
    </location>
</feature>
<evidence type="ECO:0000313" key="3">
    <source>
        <dbReference type="Proteomes" id="UP001367508"/>
    </source>
</evidence>
<reference evidence="2 3" key="1">
    <citation type="submission" date="2024-01" db="EMBL/GenBank/DDBJ databases">
        <title>The genomes of 5 underutilized Papilionoideae crops provide insights into root nodulation and disease resistanc.</title>
        <authorList>
            <person name="Jiang F."/>
        </authorList>
    </citation>
    <scope>NUCLEOTIDE SEQUENCE [LARGE SCALE GENOMIC DNA]</scope>
    <source>
        <strain evidence="2">LVBAO_FW01</strain>
        <tissue evidence="2">Leaves</tissue>
    </source>
</reference>
<feature type="compositionally biased region" description="Polar residues" evidence="1">
    <location>
        <begin position="140"/>
        <end position="154"/>
    </location>
</feature>
<proteinExistence type="predicted"/>
<organism evidence="2 3">
    <name type="scientific">Canavalia gladiata</name>
    <name type="common">Sword bean</name>
    <name type="synonym">Dolichos gladiatus</name>
    <dbReference type="NCBI Taxonomy" id="3824"/>
    <lineage>
        <taxon>Eukaryota</taxon>
        <taxon>Viridiplantae</taxon>
        <taxon>Streptophyta</taxon>
        <taxon>Embryophyta</taxon>
        <taxon>Tracheophyta</taxon>
        <taxon>Spermatophyta</taxon>
        <taxon>Magnoliopsida</taxon>
        <taxon>eudicotyledons</taxon>
        <taxon>Gunneridae</taxon>
        <taxon>Pentapetalae</taxon>
        <taxon>rosids</taxon>
        <taxon>fabids</taxon>
        <taxon>Fabales</taxon>
        <taxon>Fabaceae</taxon>
        <taxon>Papilionoideae</taxon>
        <taxon>50 kb inversion clade</taxon>
        <taxon>NPAAA clade</taxon>
        <taxon>indigoferoid/millettioid clade</taxon>
        <taxon>Phaseoleae</taxon>
        <taxon>Canavalia</taxon>
    </lineage>
</organism>
<dbReference type="InterPro" id="IPR011990">
    <property type="entry name" value="TPR-like_helical_dom_sf"/>
</dbReference>
<evidence type="ECO:0000313" key="2">
    <source>
        <dbReference type="EMBL" id="KAK7363546.1"/>
    </source>
</evidence>
<protein>
    <submittedName>
        <fullName evidence="2">Uncharacterized protein</fullName>
    </submittedName>
</protein>
<feature type="compositionally biased region" description="Low complexity" evidence="1">
    <location>
        <begin position="197"/>
        <end position="207"/>
    </location>
</feature>
<dbReference type="Proteomes" id="UP001367508">
    <property type="component" value="Unassembled WGS sequence"/>
</dbReference>
<dbReference type="PANTHER" id="PTHR47697:SF1">
    <property type="entry name" value="OS03G0340700 PROTEIN"/>
    <property type="match status" value="1"/>
</dbReference>
<feature type="compositionally biased region" description="Low complexity" evidence="1">
    <location>
        <begin position="45"/>
        <end position="60"/>
    </location>
</feature>
<comment type="caution">
    <text evidence="2">The sequence shown here is derived from an EMBL/GenBank/DDBJ whole genome shotgun (WGS) entry which is preliminary data.</text>
</comment>
<dbReference type="EMBL" id="JAYMYQ010000001">
    <property type="protein sequence ID" value="KAK7363546.1"/>
    <property type="molecule type" value="Genomic_DNA"/>
</dbReference>
<sequence>MNSNYGKSNTQKSSSVSLNNFNFDFDLGIGSNRPKSLNDQRHPNPSYSYSTTTSTTPYSSAQPNKPAWTHQPAPTQIALPGGPPSMVGDIFGKSWGSTQPSASGIGIVNKNPNLFGDLVSSALRQGSKTSATDVPLKNASKVSAPTPNKSSFSMGNMANSLPKTGTTPQSTASWASSGTFSMNANKTPNLGGPSIRSMGSGAASGSGITSNNKDPFSSLGGIGSKQSASLNSAPKGQKVDLGDDGFGDFQNASKATSATFPSSGSVGIDIDFTGSATSNQTPVQQSGGAGGGDPMDMFFTSSSASAGASEGFGGQKSSEMDDWGLDSEFGGGGHDVGGTTTELDGLPPPPAGVSGSTAKGKGMDNYKQGQFADAIKWLSWAAILLEKAGDSAATVEVLSCRASCYKEVGEYKKAVADCTKVLENDETNVSVLVQRALLYESMEKYKLGAEDLRTVLKIDPANRIARSTVHRLAKMAD</sequence>
<feature type="region of interest" description="Disordered" evidence="1">
    <location>
        <begin position="29"/>
        <end position="80"/>
    </location>
</feature>
<dbReference type="AlphaFoldDB" id="A0AAN9R8X9"/>
<dbReference type="SUPFAM" id="SSF48452">
    <property type="entry name" value="TPR-like"/>
    <property type="match status" value="1"/>
</dbReference>
<gene>
    <name evidence="2" type="ORF">VNO77_05692</name>
</gene>